<evidence type="ECO:0000259" key="11">
    <source>
        <dbReference type="SMART" id="SM00382"/>
    </source>
</evidence>
<dbReference type="FunFam" id="3.40.50.300:FF:000668">
    <property type="entry name" value="Chromosomal replication initiator protein DnaA"/>
    <property type="match status" value="1"/>
</dbReference>
<dbReference type="GO" id="GO:0006275">
    <property type="term" value="P:regulation of DNA replication"/>
    <property type="evidence" value="ECO:0007669"/>
    <property type="project" value="UniProtKB-UniRule"/>
</dbReference>
<evidence type="ECO:0000256" key="3">
    <source>
        <dbReference type="ARBA" id="ARBA00022705"/>
    </source>
</evidence>
<comment type="function">
    <text evidence="9">Plays an essential role in the initiation and regulation of chromosomal replication. ATP-DnaA binds to the origin of replication (oriC) to initiate formation of the DNA replication initiation complex once per cell cycle. Binds the DnaA box (a 9 base pair repeat at the origin) and separates the double-stranded (ds)DNA. Forms a right-handed helical filament on oriC DNA; dsDNA binds to the exterior of the filament while single-stranded (ss)DNA is stabiized in the filament's interior. The ATP-DnaA-oriC complex binds and stabilizes one strand of the AT-rich DNA unwinding element (DUE), permitting loading of DNA polymerase. After initiation quickly degrades to an ADP-DnaA complex that is not apt for DNA replication. Binds acidic phospholipids.</text>
</comment>
<keyword evidence="4 9" id="KW-0547">Nucleotide-binding</keyword>
<dbReference type="CDD" id="cd00009">
    <property type="entry name" value="AAA"/>
    <property type="match status" value="1"/>
</dbReference>
<protein>
    <recommendedName>
        <fullName evidence="8 9">Chromosomal replication initiator protein DnaA</fullName>
    </recommendedName>
</protein>
<name>A0A554LFN9_9BACT</name>
<gene>
    <name evidence="12" type="ORF">CEN91_615</name>
</gene>
<dbReference type="InterPro" id="IPR013317">
    <property type="entry name" value="DnaA_dom"/>
</dbReference>
<dbReference type="SMART" id="SM00382">
    <property type="entry name" value="AAA"/>
    <property type="match status" value="1"/>
</dbReference>
<evidence type="ECO:0000256" key="6">
    <source>
        <dbReference type="ARBA" id="ARBA00023121"/>
    </source>
</evidence>
<dbReference type="Pfam" id="PF11638">
    <property type="entry name" value="DnaA_N"/>
    <property type="match status" value="1"/>
</dbReference>
<dbReference type="NCBIfam" id="TIGR00362">
    <property type="entry name" value="DnaA"/>
    <property type="match status" value="1"/>
</dbReference>
<dbReference type="PRINTS" id="PR00051">
    <property type="entry name" value="DNAA"/>
</dbReference>
<dbReference type="InterPro" id="IPR001957">
    <property type="entry name" value="Chromosome_initiator_DnaA"/>
</dbReference>
<evidence type="ECO:0000256" key="1">
    <source>
        <dbReference type="ARBA" id="ARBA00006583"/>
    </source>
</evidence>
<dbReference type="PANTHER" id="PTHR30050:SF2">
    <property type="entry name" value="CHROMOSOMAL REPLICATION INITIATOR PROTEIN DNAA"/>
    <property type="match status" value="1"/>
</dbReference>
<evidence type="ECO:0000256" key="2">
    <source>
        <dbReference type="ARBA" id="ARBA00022490"/>
    </source>
</evidence>
<dbReference type="Proteomes" id="UP000315589">
    <property type="component" value="Unassembled WGS sequence"/>
</dbReference>
<dbReference type="PANTHER" id="PTHR30050">
    <property type="entry name" value="CHROMOSOMAL REPLICATION INITIATOR PROTEIN DNAA"/>
    <property type="match status" value="1"/>
</dbReference>
<comment type="caution">
    <text evidence="12">The sequence shown here is derived from an EMBL/GenBank/DDBJ whole genome shotgun (WGS) entry which is preliminary data.</text>
</comment>
<dbReference type="GO" id="GO:0008289">
    <property type="term" value="F:lipid binding"/>
    <property type="evidence" value="ECO:0007669"/>
    <property type="project" value="UniProtKB-KW"/>
</dbReference>
<keyword evidence="3 9" id="KW-0235">DNA replication</keyword>
<reference evidence="12 13" key="1">
    <citation type="submission" date="2017-07" db="EMBL/GenBank/DDBJ databases">
        <title>Mechanisms for carbon and nitrogen cycling indicate functional differentiation within the Candidate Phyla Radiation.</title>
        <authorList>
            <person name="Danczak R.E."/>
            <person name="Johnston M.D."/>
            <person name="Kenah C."/>
            <person name="Slattery M."/>
            <person name="Wrighton K.C."/>
            <person name="Wilkins M.J."/>
        </authorList>
    </citation>
    <scope>NUCLEOTIDE SEQUENCE [LARGE SCALE GENOMIC DNA]</scope>
    <source>
        <strain evidence="12">Licking1014_85</strain>
    </source>
</reference>
<dbReference type="GO" id="GO:0003688">
    <property type="term" value="F:DNA replication origin binding"/>
    <property type="evidence" value="ECO:0007669"/>
    <property type="project" value="UniProtKB-UniRule"/>
</dbReference>
<evidence type="ECO:0000256" key="4">
    <source>
        <dbReference type="ARBA" id="ARBA00022741"/>
    </source>
</evidence>
<dbReference type="SUPFAM" id="SSF52540">
    <property type="entry name" value="P-loop containing nucleoside triphosphate hydrolases"/>
    <property type="match status" value="1"/>
</dbReference>
<evidence type="ECO:0000313" key="13">
    <source>
        <dbReference type="Proteomes" id="UP000315589"/>
    </source>
</evidence>
<dbReference type="InterPro" id="IPR027417">
    <property type="entry name" value="P-loop_NTPase"/>
</dbReference>
<evidence type="ECO:0000256" key="5">
    <source>
        <dbReference type="ARBA" id="ARBA00022840"/>
    </source>
</evidence>
<dbReference type="Gene3D" id="3.40.50.300">
    <property type="entry name" value="P-loop containing nucleotide triphosphate hydrolases"/>
    <property type="match status" value="1"/>
</dbReference>
<dbReference type="GO" id="GO:0006270">
    <property type="term" value="P:DNA replication initiation"/>
    <property type="evidence" value="ECO:0007669"/>
    <property type="project" value="UniProtKB-UniRule"/>
</dbReference>
<dbReference type="InterPro" id="IPR003593">
    <property type="entry name" value="AAA+_ATPase"/>
</dbReference>
<organism evidence="12 13">
    <name type="scientific">Candidatus Berkelbacteria bacterium Licking1014_85</name>
    <dbReference type="NCBI Taxonomy" id="2017148"/>
    <lineage>
        <taxon>Bacteria</taxon>
        <taxon>Candidatus Berkelbacteria</taxon>
    </lineage>
</organism>
<proteinExistence type="inferred from homology"/>
<dbReference type="AlphaFoldDB" id="A0A554LFN9"/>
<evidence type="ECO:0000256" key="7">
    <source>
        <dbReference type="ARBA" id="ARBA00023125"/>
    </source>
</evidence>
<evidence type="ECO:0000313" key="12">
    <source>
        <dbReference type="EMBL" id="TSC91668.1"/>
    </source>
</evidence>
<dbReference type="GO" id="GO:0005524">
    <property type="term" value="F:ATP binding"/>
    <property type="evidence" value="ECO:0007669"/>
    <property type="project" value="UniProtKB-UniRule"/>
</dbReference>
<evidence type="ECO:0000256" key="8">
    <source>
        <dbReference type="NCBIfam" id="TIGR00362"/>
    </source>
</evidence>
<feature type="domain" description="AAA+ ATPase" evidence="11">
    <location>
        <begin position="145"/>
        <end position="279"/>
    </location>
</feature>
<dbReference type="InterPro" id="IPR020591">
    <property type="entry name" value="Chromosome_initiator_DnaA-like"/>
</dbReference>
<dbReference type="Pfam" id="PF00308">
    <property type="entry name" value="Bac_DnaA"/>
    <property type="match status" value="1"/>
</dbReference>
<keyword evidence="7 9" id="KW-0238">DNA-binding</keyword>
<dbReference type="Gene3D" id="1.10.8.60">
    <property type="match status" value="1"/>
</dbReference>
<dbReference type="GO" id="GO:0005886">
    <property type="term" value="C:plasma membrane"/>
    <property type="evidence" value="ECO:0007669"/>
    <property type="project" value="TreeGrafter"/>
</dbReference>
<evidence type="ECO:0000256" key="9">
    <source>
        <dbReference type="RuleBase" id="RU000577"/>
    </source>
</evidence>
<dbReference type="InterPro" id="IPR024633">
    <property type="entry name" value="DnaA_N_dom"/>
</dbReference>
<comment type="similarity">
    <text evidence="1 10">Belongs to the DnaA family.</text>
</comment>
<dbReference type="Gene3D" id="3.30.300.180">
    <property type="match status" value="1"/>
</dbReference>
<dbReference type="InterPro" id="IPR038454">
    <property type="entry name" value="DnaA_N_sf"/>
</dbReference>
<sequence>MNHDLAQIWQNSLAEFETTVSKGNFNMLFKQSSIGKIENTEITLNVTSNFIRDWLKDKYHAQVLKTLKKFVPEIKELKYFITDKSPKIQAGSVLDKEKSKLQLFNNNSSVSTLNPDYLLESFVIGPSNRLAFATCQAVSQNPGKDHNPLFIYSGVGLGKTHLMHAVGNEILKNNPHKTILYVSCENFANEYINSIKTNKMDYFKKKYRQADIFLIDDIQFLSKKEGTQEEFFHTFNALHQTHRQIIMTSDRVPKAIPDLEERLSSRMSCGMIVDIGQPDFETRLAILERKTEITKKPIEPAVLEYIAHTIFSNIRELEGAFIKVVTDAHLLKIPITLDSAKISLKHLIEEKDKKARFSKSFLPDSCQSDGWKRSHHNYARRQSD</sequence>
<dbReference type="EMBL" id="VMGI01000103">
    <property type="protein sequence ID" value="TSC91668.1"/>
    <property type="molecule type" value="Genomic_DNA"/>
</dbReference>
<keyword evidence="5 9" id="KW-0067">ATP-binding</keyword>
<accession>A0A554LFN9</accession>
<evidence type="ECO:0000256" key="10">
    <source>
        <dbReference type="RuleBase" id="RU004227"/>
    </source>
</evidence>
<keyword evidence="6" id="KW-0446">Lipid-binding</keyword>
<keyword evidence="2" id="KW-0963">Cytoplasm</keyword>